<feature type="non-terminal residue" evidence="2">
    <location>
        <position position="111"/>
    </location>
</feature>
<evidence type="ECO:0000313" key="3">
    <source>
        <dbReference type="Proteomes" id="UP000735302"/>
    </source>
</evidence>
<protein>
    <submittedName>
        <fullName evidence="2">Uncharacterized protein</fullName>
    </submittedName>
</protein>
<accession>A0AAV4APG5</accession>
<name>A0AAV4APG5_9GAST</name>
<evidence type="ECO:0000256" key="1">
    <source>
        <dbReference type="SAM" id="MobiDB-lite"/>
    </source>
</evidence>
<dbReference type="Proteomes" id="UP000735302">
    <property type="component" value="Unassembled WGS sequence"/>
</dbReference>
<feature type="region of interest" description="Disordered" evidence="1">
    <location>
        <begin position="1"/>
        <end position="31"/>
    </location>
</feature>
<comment type="caution">
    <text evidence="2">The sequence shown here is derived from an EMBL/GenBank/DDBJ whole genome shotgun (WGS) entry which is preliminary data.</text>
</comment>
<keyword evidence="3" id="KW-1185">Reference proteome</keyword>
<dbReference type="EMBL" id="BLXT01004479">
    <property type="protein sequence ID" value="GFO13061.1"/>
    <property type="molecule type" value="Genomic_DNA"/>
</dbReference>
<evidence type="ECO:0000313" key="2">
    <source>
        <dbReference type="EMBL" id="GFO13061.1"/>
    </source>
</evidence>
<reference evidence="2 3" key="1">
    <citation type="journal article" date="2021" name="Elife">
        <title>Chloroplast acquisition without the gene transfer in kleptoplastic sea slugs, Plakobranchus ocellatus.</title>
        <authorList>
            <person name="Maeda T."/>
            <person name="Takahashi S."/>
            <person name="Yoshida T."/>
            <person name="Shimamura S."/>
            <person name="Takaki Y."/>
            <person name="Nagai Y."/>
            <person name="Toyoda A."/>
            <person name="Suzuki Y."/>
            <person name="Arimoto A."/>
            <person name="Ishii H."/>
            <person name="Satoh N."/>
            <person name="Nishiyama T."/>
            <person name="Hasebe M."/>
            <person name="Maruyama T."/>
            <person name="Minagawa J."/>
            <person name="Obokata J."/>
            <person name="Shigenobu S."/>
        </authorList>
    </citation>
    <scope>NUCLEOTIDE SEQUENCE [LARGE SCALE GENOMIC DNA]</scope>
</reference>
<proteinExistence type="predicted"/>
<gene>
    <name evidence="2" type="ORF">PoB_003956600</name>
</gene>
<organism evidence="2 3">
    <name type="scientific">Plakobranchus ocellatus</name>
    <dbReference type="NCBI Taxonomy" id="259542"/>
    <lineage>
        <taxon>Eukaryota</taxon>
        <taxon>Metazoa</taxon>
        <taxon>Spiralia</taxon>
        <taxon>Lophotrochozoa</taxon>
        <taxon>Mollusca</taxon>
        <taxon>Gastropoda</taxon>
        <taxon>Heterobranchia</taxon>
        <taxon>Euthyneura</taxon>
        <taxon>Panpulmonata</taxon>
        <taxon>Sacoglossa</taxon>
        <taxon>Placobranchoidea</taxon>
        <taxon>Plakobranchidae</taxon>
        <taxon>Plakobranchus</taxon>
    </lineage>
</organism>
<sequence length="111" mass="12231">MCGYAWCDDDDDDDDDDNDHDEDGDNPGDDYHLILPHKVPSNSVSTLSLDPNIATIINRANRFLQSQCVYRSVCAHQFLACPLPRLPPPILPPCLLALAWPGLFPLVTTAA</sequence>
<feature type="compositionally biased region" description="Acidic residues" evidence="1">
    <location>
        <begin position="7"/>
        <end position="28"/>
    </location>
</feature>
<dbReference type="AlphaFoldDB" id="A0AAV4APG5"/>